<protein>
    <submittedName>
        <fullName evidence="1">(Mediterranean fruit fly) hypothetical protein</fullName>
    </submittedName>
</protein>
<comment type="caution">
    <text evidence="1">The sequence shown here is derived from an EMBL/GenBank/DDBJ whole genome shotgun (WGS) entry which is preliminary data.</text>
</comment>
<gene>
    <name evidence="1" type="ORF">CCAP1982_LOCUS4872</name>
</gene>
<evidence type="ECO:0000313" key="1">
    <source>
        <dbReference type="EMBL" id="CAD6996180.1"/>
    </source>
</evidence>
<accession>A0A811UC93</accession>
<proteinExistence type="predicted"/>
<dbReference type="EMBL" id="CAJHJT010000001">
    <property type="protein sequence ID" value="CAD6996180.1"/>
    <property type="molecule type" value="Genomic_DNA"/>
</dbReference>
<dbReference type="AlphaFoldDB" id="A0A811UC93"/>
<dbReference type="Proteomes" id="UP000606786">
    <property type="component" value="Unassembled WGS sequence"/>
</dbReference>
<organism evidence="1 2">
    <name type="scientific">Ceratitis capitata</name>
    <name type="common">Mediterranean fruit fly</name>
    <name type="synonym">Tephritis capitata</name>
    <dbReference type="NCBI Taxonomy" id="7213"/>
    <lineage>
        <taxon>Eukaryota</taxon>
        <taxon>Metazoa</taxon>
        <taxon>Ecdysozoa</taxon>
        <taxon>Arthropoda</taxon>
        <taxon>Hexapoda</taxon>
        <taxon>Insecta</taxon>
        <taxon>Pterygota</taxon>
        <taxon>Neoptera</taxon>
        <taxon>Endopterygota</taxon>
        <taxon>Diptera</taxon>
        <taxon>Brachycera</taxon>
        <taxon>Muscomorpha</taxon>
        <taxon>Tephritoidea</taxon>
        <taxon>Tephritidae</taxon>
        <taxon>Ceratitis</taxon>
        <taxon>Ceratitis</taxon>
    </lineage>
</organism>
<sequence>MKLYNGNYLNYKPTHQYSINKDSVTTLLINLGCQPFYNKSKFIINFIALITYRQEKRRSEEEAHSSCAITCCSACRCCCLCAWFNGPSNGCQRTLGSSLGSAS</sequence>
<reference evidence="1" key="1">
    <citation type="submission" date="2020-11" db="EMBL/GenBank/DDBJ databases">
        <authorList>
            <person name="Whitehead M."/>
        </authorList>
    </citation>
    <scope>NUCLEOTIDE SEQUENCE</scope>
    <source>
        <strain evidence="1">EGII</strain>
    </source>
</reference>
<keyword evidence="2" id="KW-1185">Reference proteome</keyword>
<evidence type="ECO:0000313" key="2">
    <source>
        <dbReference type="Proteomes" id="UP000606786"/>
    </source>
</evidence>
<name>A0A811UC93_CERCA</name>